<keyword evidence="6 10" id="KW-0472">Membrane</keyword>
<keyword evidence="7" id="KW-0407">Ion channel</keyword>
<comment type="caution">
    <text evidence="12">The sequence shown here is derived from an EMBL/GenBank/DDBJ whole genome shotgun (WGS) entry which is preliminary data.</text>
</comment>
<feature type="transmembrane region" description="Helical" evidence="10">
    <location>
        <begin position="670"/>
        <end position="694"/>
    </location>
</feature>
<evidence type="ECO:0000256" key="8">
    <source>
        <dbReference type="SAM" id="Coils"/>
    </source>
</evidence>
<keyword evidence="3 10" id="KW-0812">Transmembrane</keyword>
<evidence type="ECO:0000256" key="2">
    <source>
        <dbReference type="ARBA" id="ARBA00022448"/>
    </source>
</evidence>
<evidence type="ECO:0000256" key="10">
    <source>
        <dbReference type="SAM" id="Phobius"/>
    </source>
</evidence>
<evidence type="ECO:0000256" key="3">
    <source>
        <dbReference type="ARBA" id="ARBA00022692"/>
    </source>
</evidence>
<dbReference type="Pfam" id="PF00092">
    <property type="entry name" value="VWA"/>
    <property type="match status" value="1"/>
</dbReference>
<dbReference type="InterPro" id="IPR003877">
    <property type="entry name" value="SPRY_dom"/>
</dbReference>
<feature type="transmembrane region" description="Helical" evidence="10">
    <location>
        <begin position="138"/>
        <end position="163"/>
    </location>
</feature>
<keyword evidence="4 10" id="KW-1133">Transmembrane helix</keyword>
<accession>A0ABN8QM42</accession>
<keyword evidence="8" id="KW-0175">Coiled coil</keyword>
<feature type="domain" description="VWFA" evidence="11">
    <location>
        <begin position="178"/>
        <end position="359"/>
    </location>
</feature>
<dbReference type="Proteomes" id="UP001159427">
    <property type="component" value="Unassembled WGS sequence"/>
</dbReference>
<dbReference type="SMART" id="SM00327">
    <property type="entry name" value="VWA"/>
    <property type="match status" value="1"/>
</dbReference>
<name>A0ABN8QM42_9CNID</name>
<dbReference type="InterPro" id="IPR002153">
    <property type="entry name" value="TRPC_channel"/>
</dbReference>
<feature type="coiled-coil region" evidence="8">
    <location>
        <begin position="1133"/>
        <end position="1160"/>
    </location>
</feature>
<organism evidence="12 13">
    <name type="scientific">Porites evermanni</name>
    <dbReference type="NCBI Taxonomy" id="104178"/>
    <lineage>
        <taxon>Eukaryota</taxon>
        <taxon>Metazoa</taxon>
        <taxon>Cnidaria</taxon>
        <taxon>Anthozoa</taxon>
        <taxon>Hexacorallia</taxon>
        <taxon>Scleractinia</taxon>
        <taxon>Fungiina</taxon>
        <taxon>Poritidae</taxon>
        <taxon>Porites</taxon>
    </lineage>
</organism>
<feature type="non-terminal residue" evidence="12">
    <location>
        <position position="1"/>
    </location>
</feature>
<dbReference type="Pfam" id="PF00520">
    <property type="entry name" value="Ion_trans"/>
    <property type="match status" value="1"/>
</dbReference>
<dbReference type="Gene3D" id="3.40.50.410">
    <property type="entry name" value="von Willebrand factor, type A domain"/>
    <property type="match status" value="1"/>
</dbReference>
<dbReference type="SUPFAM" id="SSF53300">
    <property type="entry name" value="vWA-like"/>
    <property type="match status" value="1"/>
</dbReference>
<dbReference type="Pfam" id="PF00622">
    <property type="entry name" value="SPRY"/>
    <property type="match status" value="1"/>
</dbReference>
<evidence type="ECO:0000256" key="5">
    <source>
        <dbReference type="ARBA" id="ARBA00023065"/>
    </source>
</evidence>
<evidence type="ECO:0000256" key="4">
    <source>
        <dbReference type="ARBA" id="ARBA00022989"/>
    </source>
</evidence>
<evidence type="ECO:0000313" key="13">
    <source>
        <dbReference type="Proteomes" id="UP001159427"/>
    </source>
</evidence>
<reference evidence="12 13" key="1">
    <citation type="submission" date="2022-05" db="EMBL/GenBank/DDBJ databases">
        <authorList>
            <consortium name="Genoscope - CEA"/>
            <person name="William W."/>
        </authorList>
    </citation>
    <scope>NUCLEOTIDE SEQUENCE [LARGE SCALE GENOMIC DNA]</scope>
</reference>
<dbReference type="InterPro" id="IPR036465">
    <property type="entry name" value="vWFA_dom_sf"/>
</dbReference>
<dbReference type="Gene3D" id="2.60.120.920">
    <property type="match status" value="1"/>
</dbReference>
<evidence type="ECO:0000256" key="6">
    <source>
        <dbReference type="ARBA" id="ARBA00023136"/>
    </source>
</evidence>
<proteinExistence type="predicted"/>
<dbReference type="PROSITE" id="PS50234">
    <property type="entry name" value="VWFA"/>
    <property type="match status" value="1"/>
</dbReference>
<keyword evidence="5" id="KW-0406">Ion transport</keyword>
<feature type="transmembrane region" description="Helical" evidence="10">
    <location>
        <begin position="580"/>
        <end position="610"/>
    </location>
</feature>
<feature type="transmembrane region" description="Helical" evidence="10">
    <location>
        <begin position="517"/>
        <end position="536"/>
    </location>
</feature>
<protein>
    <recommendedName>
        <fullName evidence="11">VWFA domain-containing protein</fullName>
    </recommendedName>
</protein>
<feature type="transmembrane region" description="Helical" evidence="10">
    <location>
        <begin position="548"/>
        <end position="568"/>
    </location>
</feature>
<keyword evidence="13" id="KW-1185">Reference proteome</keyword>
<keyword evidence="2" id="KW-0813">Transport</keyword>
<evidence type="ECO:0000256" key="1">
    <source>
        <dbReference type="ARBA" id="ARBA00004141"/>
    </source>
</evidence>
<evidence type="ECO:0000256" key="7">
    <source>
        <dbReference type="ARBA" id="ARBA00023303"/>
    </source>
</evidence>
<feature type="coiled-coil region" evidence="8">
    <location>
        <begin position="284"/>
        <end position="311"/>
    </location>
</feature>
<evidence type="ECO:0000256" key="9">
    <source>
        <dbReference type="SAM" id="MobiDB-lite"/>
    </source>
</evidence>
<gene>
    <name evidence="12" type="ORF">PEVE_00005170</name>
</gene>
<dbReference type="PANTHER" id="PTHR10117:SF54">
    <property type="entry name" value="TRANSIENT RECEPTOR POTENTIAL-GAMMA PROTEIN"/>
    <property type="match status" value="1"/>
</dbReference>
<dbReference type="InterPro" id="IPR005821">
    <property type="entry name" value="Ion_trans_dom"/>
</dbReference>
<evidence type="ECO:0000313" key="12">
    <source>
        <dbReference type="EMBL" id="CAH3165036.1"/>
    </source>
</evidence>
<sequence length="1379" mass="158038">AFERSLRENLKDGDVDNITDKLTPRALTKCDTNALLMAMEVNFELRRLAGKKGPDEEDFTKLANSVDEFTSCLLDPLKSNTEDRHAFGNSLDYLLDAGIELEQKKFFAHPVMYNLMRKKWFGPFGKMERSSWLEVGRWTWLFLNIWCLFDIVFFPFLFTLFYIKHRINKVMRRSKEIDLAFIITATSDVADEAFKLMKRTIIYLMCKFKNSQVKYHILVHGEDSSSREICFTNEPCDFTSLFDKVDQLTRNAEVNIPALHENLKKVGEAFTLSKGKRPNSEKALVLLTDQKICLRQDKKDVEEEVKKVKEMGVNILPVGMGPHIDIRELEGINRDGHKIMHFGEYANPKTVGNSIFNGMFIVDTGFCIKTKIATDGPSLISVFAESYREYFTTPYFVFIRDTLSYLTLLGLHIALCLETSRIPFSSPEWAILVFFLGRILMESRQFLDVKIQRKSQSATRTLGGSKYQICSETEEEKRMSSTKAATLLKRCNKYLRYQETPCVFSCLLFCFSDRWNILDFITLLNYLVTFVLRVVTWTLSESVTDNRALVIAGYLYGLNTMFLTLRAFGHVMETAKGIGAIQIALFHIIGDIATIFWQFVAAILAFSIAITKVYMAERSFISNKNATESACESSSGLACWWSMMKHLTWSLLGVAELDPLDSVDSASVTLVHFLFGAFLIMGVILLVNMMIALLSNTYQRVEDNSLKEWSFKKAITIQTYSTYHPIPVPLNLLSHFFLWMKWLCHKCRRCKRNPGNSSWTDNNHSLDDVVEKLHLTYFSSYGYSFPLTDERKMDHVLQETERNRQMANQIAYRTFAAKGVDDDAFPTGPKAWQSQGIRIQGCLLTCEGSEFCSTCKDDPAKYHGARYKFPFSPDSPHFEVLVQETGERRLLGVGVVGNDYGNHAMPGWLNGTVGYHIDDGKIFDAENPTWGKEYEDAMAHRGDLIGCTIRFDLAKDGKVPVVFSLNGRQITRNEISMDYTHNEKFLYPYIGMGHQGLRVLAKMSSHDHARNDLKISEAGELRRETLESILKTLTAMDDKCTASFGGVKDDIKKVNDKIDKRILKSHAVGDKILSNFKKLEEKIIRLINHGLGRGESSKDEMHSSTVSNAVLRQDIAYLCQLDNTENPTNDELLEAIKTKMEQFETMMDEKINEVSKALQETKERSQLHGNVQEQLEQRVENRFREHEEFIRTNLLKTEELELILRSLEGIEGKLISPCCEINSTIRGVEEEIDKAHDRFFRFAEEICINFSNLEESCIDEIEKRKGSFAAEELKQLCEVYFEQIQPPALHALLETLPESHKHVRGAEGLAIVKIRAKIKEKIGQIEKMIDEKFNEVAKAIQETGKKSQKHGDEEDEQRKNVQKRFHEHEDFVRTKLLKL</sequence>
<feature type="compositionally biased region" description="Basic and acidic residues" evidence="9">
    <location>
        <begin position="1343"/>
        <end position="1366"/>
    </location>
</feature>
<dbReference type="InterPro" id="IPR043136">
    <property type="entry name" value="B30.2/SPRY_sf"/>
</dbReference>
<dbReference type="EMBL" id="CALNXI010001327">
    <property type="protein sequence ID" value="CAH3165036.1"/>
    <property type="molecule type" value="Genomic_DNA"/>
</dbReference>
<comment type="subcellular location">
    <subcellularLocation>
        <location evidence="1">Membrane</location>
        <topology evidence="1">Multi-pass membrane protein</topology>
    </subcellularLocation>
</comment>
<feature type="region of interest" description="Disordered" evidence="9">
    <location>
        <begin position="1341"/>
        <end position="1366"/>
    </location>
</feature>
<dbReference type="PRINTS" id="PR01097">
    <property type="entry name" value="TRNSRECEPTRP"/>
</dbReference>
<evidence type="ECO:0000259" key="11">
    <source>
        <dbReference type="PROSITE" id="PS50234"/>
    </source>
</evidence>
<dbReference type="PANTHER" id="PTHR10117">
    <property type="entry name" value="TRANSIENT RECEPTOR POTENTIAL CHANNEL"/>
    <property type="match status" value="1"/>
</dbReference>
<dbReference type="InterPro" id="IPR002035">
    <property type="entry name" value="VWF_A"/>
</dbReference>